<name>A0A2N9GP15_FAGSY</name>
<evidence type="ECO:0000256" key="1">
    <source>
        <dbReference type="SAM" id="SignalP"/>
    </source>
</evidence>
<dbReference type="AlphaFoldDB" id="A0A2N9GP15"/>
<organism evidence="2">
    <name type="scientific">Fagus sylvatica</name>
    <name type="common">Beechnut</name>
    <dbReference type="NCBI Taxonomy" id="28930"/>
    <lineage>
        <taxon>Eukaryota</taxon>
        <taxon>Viridiplantae</taxon>
        <taxon>Streptophyta</taxon>
        <taxon>Embryophyta</taxon>
        <taxon>Tracheophyta</taxon>
        <taxon>Spermatophyta</taxon>
        <taxon>Magnoliopsida</taxon>
        <taxon>eudicotyledons</taxon>
        <taxon>Gunneridae</taxon>
        <taxon>Pentapetalae</taxon>
        <taxon>rosids</taxon>
        <taxon>fabids</taxon>
        <taxon>Fagales</taxon>
        <taxon>Fagaceae</taxon>
        <taxon>Fagus</taxon>
    </lineage>
</organism>
<keyword evidence="1" id="KW-0732">Signal</keyword>
<dbReference type="EMBL" id="OIVN01002508">
    <property type="protein sequence ID" value="SPD04206.1"/>
    <property type="molecule type" value="Genomic_DNA"/>
</dbReference>
<reference evidence="2" key="1">
    <citation type="submission" date="2018-02" db="EMBL/GenBank/DDBJ databases">
        <authorList>
            <person name="Cohen D.B."/>
            <person name="Kent A.D."/>
        </authorList>
    </citation>
    <scope>NUCLEOTIDE SEQUENCE</scope>
</reference>
<protein>
    <submittedName>
        <fullName evidence="2">Uncharacterized protein</fullName>
    </submittedName>
</protein>
<accession>A0A2N9GP15</accession>
<gene>
    <name evidence="2" type="ORF">FSB_LOCUS32088</name>
</gene>
<feature type="chain" id="PRO_5014601785" evidence="1">
    <location>
        <begin position="24"/>
        <end position="37"/>
    </location>
</feature>
<proteinExistence type="predicted"/>
<sequence length="37" mass="4145">MGCYLWPWVMGMGLVCLGEPVLCEPVYGLWVVDDDVV</sequence>
<evidence type="ECO:0000313" key="2">
    <source>
        <dbReference type="EMBL" id="SPD04206.1"/>
    </source>
</evidence>
<feature type="signal peptide" evidence="1">
    <location>
        <begin position="1"/>
        <end position="23"/>
    </location>
</feature>